<gene>
    <name evidence="3" type="ORF">GPM918_LOCUS25641</name>
    <name evidence="2" type="ORF">OVA965_LOCUS18895</name>
    <name evidence="5" type="ORF">SRO942_LOCUS25659</name>
    <name evidence="4" type="ORF">TMI583_LOCUS18908</name>
</gene>
<sequence length="119" mass="13673">MSSVRSQVIQLPSSNDQVLIINPDGTVVQESNQVYYKKPNAFKRAYEKYKKPKNHYIIEQEGLSYRYCECCHRWCTRRCPACDFCDRIFACPLYFCVIAGLLLLGLLIALLTLFGLLPG</sequence>
<feature type="transmembrane region" description="Helical" evidence="1">
    <location>
        <begin position="93"/>
        <end position="117"/>
    </location>
</feature>
<keyword evidence="6" id="KW-1185">Reference proteome</keyword>
<reference evidence="3" key="1">
    <citation type="submission" date="2021-02" db="EMBL/GenBank/DDBJ databases">
        <authorList>
            <person name="Nowell W R."/>
        </authorList>
    </citation>
    <scope>NUCLEOTIDE SEQUENCE</scope>
</reference>
<comment type="caution">
    <text evidence="3">The sequence shown here is derived from an EMBL/GenBank/DDBJ whole genome shotgun (WGS) entry which is preliminary data.</text>
</comment>
<protein>
    <submittedName>
        <fullName evidence="3">Uncharacterized protein</fullName>
    </submittedName>
</protein>
<dbReference type="Proteomes" id="UP000682733">
    <property type="component" value="Unassembled WGS sequence"/>
</dbReference>
<keyword evidence="1" id="KW-0472">Membrane</keyword>
<dbReference type="Proteomes" id="UP000677228">
    <property type="component" value="Unassembled WGS sequence"/>
</dbReference>
<keyword evidence="1" id="KW-0812">Transmembrane</keyword>
<evidence type="ECO:0000313" key="3">
    <source>
        <dbReference type="EMBL" id="CAF1240658.1"/>
    </source>
</evidence>
<dbReference type="EMBL" id="CAJNOK010009549">
    <property type="protein sequence ID" value="CAF1092710.1"/>
    <property type="molecule type" value="Genomic_DNA"/>
</dbReference>
<dbReference type="AlphaFoldDB" id="A0A814ZBK5"/>
<evidence type="ECO:0000313" key="2">
    <source>
        <dbReference type="EMBL" id="CAF1092710.1"/>
    </source>
</evidence>
<evidence type="ECO:0000313" key="5">
    <source>
        <dbReference type="EMBL" id="CAF4003409.1"/>
    </source>
</evidence>
<proteinExistence type="predicted"/>
<evidence type="ECO:0000313" key="4">
    <source>
        <dbReference type="EMBL" id="CAF3854208.1"/>
    </source>
</evidence>
<dbReference type="EMBL" id="CAJOBA010009567">
    <property type="protein sequence ID" value="CAF3854208.1"/>
    <property type="molecule type" value="Genomic_DNA"/>
</dbReference>
<keyword evidence="1" id="KW-1133">Transmembrane helix</keyword>
<dbReference type="EMBL" id="CAJOBC010010363">
    <property type="protein sequence ID" value="CAF4003409.1"/>
    <property type="molecule type" value="Genomic_DNA"/>
</dbReference>
<dbReference type="Proteomes" id="UP000681722">
    <property type="component" value="Unassembled WGS sequence"/>
</dbReference>
<dbReference type="Proteomes" id="UP000663829">
    <property type="component" value="Unassembled WGS sequence"/>
</dbReference>
<evidence type="ECO:0000256" key="1">
    <source>
        <dbReference type="SAM" id="Phobius"/>
    </source>
</evidence>
<organism evidence="3 6">
    <name type="scientific">Didymodactylos carnosus</name>
    <dbReference type="NCBI Taxonomy" id="1234261"/>
    <lineage>
        <taxon>Eukaryota</taxon>
        <taxon>Metazoa</taxon>
        <taxon>Spiralia</taxon>
        <taxon>Gnathifera</taxon>
        <taxon>Rotifera</taxon>
        <taxon>Eurotatoria</taxon>
        <taxon>Bdelloidea</taxon>
        <taxon>Philodinida</taxon>
        <taxon>Philodinidae</taxon>
        <taxon>Didymodactylos</taxon>
    </lineage>
</organism>
<evidence type="ECO:0000313" key="6">
    <source>
        <dbReference type="Proteomes" id="UP000663829"/>
    </source>
</evidence>
<dbReference type="OrthoDB" id="10034973at2759"/>
<dbReference type="EMBL" id="CAJNOQ010010027">
    <property type="protein sequence ID" value="CAF1240658.1"/>
    <property type="molecule type" value="Genomic_DNA"/>
</dbReference>
<accession>A0A814ZBK5</accession>
<name>A0A814ZBK5_9BILA</name>